<keyword evidence="3" id="KW-0804">Transcription</keyword>
<dbReference type="InterPro" id="IPR009057">
    <property type="entry name" value="Homeodomain-like_sf"/>
</dbReference>
<evidence type="ECO:0000259" key="5">
    <source>
        <dbReference type="PROSITE" id="PS01124"/>
    </source>
</evidence>
<name>A0ABV5C4C5_9BACL</name>
<dbReference type="PROSITE" id="PS00041">
    <property type="entry name" value="HTH_ARAC_FAMILY_1"/>
    <property type="match status" value="1"/>
</dbReference>
<evidence type="ECO:0000256" key="3">
    <source>
        <dbReference type="ARBA" id="ARBA00023163"/>
    </source>
</evidence>
<dbReference type="SMART" id="SM00448">
    <property type="entry name" value="REC"/>
    <property type="match status" value="1"/>
</dbReference>
<comment type="caution">
    <text evidence="7">The sequence shown here is derived from an EMBL/GenBank/DDBJ whole genome shotgun (WGS) entry which is preliminary data.</text>
</comment>
<dbReference type="InterPro" id="IPR011006">
    <property type="entry name" value="CheY-like_superfamily"/>
</dbReference>
<dbReference type="PROSITE" id="PS50110">
    <property type="entry name" value="RESPONSE_REGULATORY"/>
    <property type="match status" value="1"/>
</dbReference>
<reference evidence="7 8" key="1">
    <citation type="submission" date="2024-09" db="EMBL/GenBank/DDBJ databases">
        <title>Paenibacillus zeirhizospherea sp. nov., isolated from surface of the maize (Zea mays) roots in a horticulture field, Hungary.</title>
        <authorList>
            <person name="Marton D."/>
            <person name="Farkas M."/>
            <person name="Bedics A."/>
            <person name="Toth E."/>
            <person name="Tancsics A."/>
            <person name="Boka K."/>
            <person name="Marati G."/>
            <person name="Kriszt B."/>
            <person name="Cserhati M."/>
        </authorList>
    </citation>
    <scope>NUCLEOTIDE SEQUENCE [LARGE SCALE GENOMIC DNA]</scope>
    <source>
        <strain evidence="7 8">JCM 18446</strain>
    </source>
</reference>
<dbReference type="PRINTS" id="PR00032">
    <property type="entry name" value="HTHARAC"/>
</dbReference>
<dbReference type="Gene3D" id="1.10.10.60">
    <property type="entry name" value="Homeodomain-like"/>
    <property type="match status" value="2"/>
</dbReference>
<dbReference type="InterPro" id="IPR020449">
    <property type="entry name" value="Tscrpt_reg_AraC-type_HTH"/>
</dbReference>
<protein>
    <submittedName>
        <fullName evidence="7">Response regulator</fullName>
    </submittedName>
</protein>
<evidence type="ECO:0000313" key="7">
    <source>
        <dbReference type="EMBL" id="MFB5762379.1"/>
    </source>
</evidence>
<dbReference type="InterPro" id="IPR001789">
    <property type="entry name" value="Sig_transdc_resp-reg_receiver"/>
</dbReference>
<gene>
    <name evidence="7" type="ORF">ACE5LO_18510</name>
</gene>
<feature type="domain" description="HTH araC/xylS-type" evidence="5">
    <location>
        <begin position="463"/>
        <end position="561"/>
    </location>
</feature>
<keyword evidence="1" id="KW-0805">Transcription regulation</keyword>
<evidence type="ECO:0000313" key="8">
    <source>
        <dbReference type="Proteomes" id="UP001580430"/>
    </source>
</evidence>
<evidence type="ECO:0000256" key="4">
    <source>
        <dbReference type="PROSITE-ProRule" id="PRU00169"/>
    </source>
</evidence>
<evidence type="ECO:0000256" key="2">
    <source>
        <dbReference type="ARBA" id="ARBA00023125"/>
    </source>
</evidence>
<dbReference type="RefSeq" id="WP_375521484.1">
    <property type="nucleotide sequence ID" value="NZ_JBHIRY010000020.1"/>
</dbReference>
<dbReference type="SUPFAM" id="SSF46689">
    <property type="entry name" value="Homeodomain-like"/>
    <property type="match status" value="2"/>
</dbReference>
<evidence type="ECO:0000259" key="6">
    <source>
        <dbReference type="PROSITE" id="PS50110"/>
    </source>
</evidence>
<keyword evidence="4" id="KW-0597">Phosphoprotein</keyword>
<dbReference type="SMART" id="SM00342">
    <property type="entry name" value="HTH_ARAC"/>
    <property type="match status" value="1"/>
</dbReference>
<dbReference type="EMBL" id="JBHIRY010000020">
    <property type="protein sequence ID" value="MFB5762379.1"/>
    <property type="molecule type" value="Genomic_DNA"/>
</dbReference>
<dbReference type="PANTHER" id="PTHR43280">
    <property type="entry name" value="ARAC-FAMILY TRANSCRIPTIONAL REGULATOR"/>
    <property type="match status" value="1"/>
</dbReference>
<accession>A0ABV5C4C5</accession>
<proteinExistence type="predicted"/>
<dbReference type="Pfam" id="PF17853">
    <property type="entry name" value="GGDEF_2"/>
    <property type="match status" value="1"/>
</dbReference>
<organism evidence="7 8">
    <name type="scientific">Paenibacillus medicaginis</name>
    <dbReference type="NCBI Taxonomy" id="1470560"/>
    <lineage>
        <taxon>Bacteria</taxon>
        <taxon>Bacillati</taxon>
        <taxon>Bacillota</taxon>
        <taxon>Bacilli</taxon>
        <taxon>Bacillales</taxon>
        <taxon>Paenibacillaceae</taxon>
        <taxon>Paenibacillus</taxon>
    </lineage>
</organism>
<dbReference type="Gene3D" id="3.40.50.2300">
    <property type="match status" value="1"/>
</dbReference>
<dbReference type="InterPro" id="IPR018062">
    <property type="entry name" value="HTH_AraC-typ_CS"/>
</dbReference>
<dbReference type="Pfam" id="PF00072">
    <property type="entry name" value="Response_reg"/>
    <property type="match status" value="1"/>
</dbReference>
<dbReference type="Pfam" id="PF12833">
    <property type="entry name" value="HTH_18"/>
    <property type="match status" value="1"/>
</dbReference>
<dbReference type="PROSITE" id="PS01124">
    <property type="entry name" value="HTH_ARAC_FAMILY_2"/>
    <property type="match status" value="1"/>
</dbReference>
<dbReference type="InterPro" id="IPR041522">
    <property type="entry name" value="CdaR_GGDEF"/>
</dbReference>
<dbReference type="SUPFAM" id="SSF52172">
    <property type="entry name" value="CheY-like"/>
    <property type="match status" value="1"/>
</dbReference>
<feature type="modified residue" description="4-aspartylphosphate" evidence="4">
    <location>
        <position position="54"/>
    </location>
</feature>
<feature type="domain" description="Response regulatory" evidence="6">
    <location>
        <begin position="2"/>
        <end position="119"/>
    </location>
</feature>
<dbReference type="InterPro" id="IPR018060">
    <property type="entry name" value="HTH_AraC"/>
</dbReference>
<keyword evidence="8" id="KW-1185">Reference proteome</keyword>
<evidence type="ECO:0000256" key="1">
    <source>
        <dbReference type="ARBA" id="ARBA00023015"/>
    </source>
</evidence>
<dbReference type="CDD" id="cd17536">
    <property type="entry name" value="REC_YesN-like"/>
    <property type="match status" value="1"/>
</dbReference>
<sequence>MKALIVDDEKHGRAAIRLLADWQAHGITEVLEAEDGGRAIQLAEAEQPQIVITDIRMPGHDGTELMDWLQAHAPHTKVLVVSGHDDFRFVRHTIRCGGTDYILKPVEQDEINEALSKAVAAWEAEEQQRNRLTLQAIEVNQMRPHYADKLLTELVQASAGSIDALPRLAEELRLPPQDAAVCCAAVLSLAHLDEAVLAKYRSRRQLLLFTILNICSEILARSDAGIAFRHLENTDEVVILYWGEPERIGERLNAMNTGFCMALGRRMHFGIGSAVPFPQGVTASYQAARQALWRRRLIHAADGHQADGHQADGNQAADGLHAADSLHYAERCTEAQSRALRLTDAEEKLRLVVFSGNPDRIAAAAAEWIEEAVSRLPDLTAEQMRGWNRELGWMLGRWLDDRPEDTVGEDPEQTDAAAAVLPVDEEGMLSLPVWKSSFAKRLQAAGRALALAQAQAAENHIIRDIAAYLDVHFADEITLQDISSRFYLSREYISRKFKQEFGVNLSEYLTRLRIRQAKLLLLDPRLRLQQVAEMVGYQDEKYFGKVFKKLEGMTPGEYRKTEGQANQT</sequence>
<dbReference type="PANTHER" id="PTHR43280:SF2">
    <property type="entry name" value="HTH-TYPE TRANSCRIPTIONAL REGULATOR EXSA"/>
    <property type="match status" value="1"/>
</dbReference>
<dbReference type="Proteomes" id="UP001580430">
    <property type="component" value="Unassembled WGS sequence"/>
</dbReference>
<keyword evidence="2" id="KW-0238">DNA-binding</keyword>